<keyword evidence="4" id="KW-1185">Reference proteome</keyword>
<evidence type="ECO:0000313" key="3">
    <source>
        <dbReference type="EMBL" id="OUM21631.1"/>
    </source>
</evidence>
<dbReference type="OrthoDB" id="9862262at2"/>
<name>A0A252F3M1_9FIRM</name>
<sequence length="168" mass="17563">MKRKIQVMILAACMVLAAGCGSKDLSDSVNDAATADNGSAVIASEPAAGTPSLNVENDTFTFEQLARQAGAKETDVLAMLGANEKSDSYSTTLFGESVTVVLTSEGDTVSAIKLTFVGTNADSLINAIAEELGQDGENTDDITTWTYQNNTVTLTKDNQNCVVNITKA</sequence>
<reference evidence="2 4" key="1">
    <citation type="submission" date="2017-05" db="EMBL/GenBank/DDBJ databases">
        <title>Butyricicoccus porcorum sp. nov. a butyrate-producing bacterium from the swine intestinal tract.</title>
        <authorList>
            <person name="Trachsel J."/>
            <person name="Humphrey S."/>
            <person name="Allen H.K."/>
        </authorList>
    </citation>
    <scope>NUCLEOTIDE SEQUENCE [LARGE SCALE GENOMIC DNA]</scope>
    <source>
        <strain evidence="2">BB10</strain>
    </source>
</reference>
<protein>
    <submittedName>
        <fullName evidence="2">Uncharacterized protein</fullName>
    </submittedName>
</protein>
<gene>
    <name evidence="3" type="ORF">CBW42_03455</name>
    <name evidence="2" type="ORF">CBW42_08215</name>
</gene>
<dbReference type="AlphaFoldDB" id="A0A252F3M1"/>
<feature type="chain" id="PRO_5011914404" evidence="1">
    <location>
        <begin position="18"/>
        <end position="168"/>
    </location>
</feature>
<dbReference type="EMBL" id="NHOC01000002">
    <property type="protein sequence ID" value="OUM21631.1"/>
    <property type="molecule type" value="Genomic_DNA"/>
</dbReference>
<dbReference type="RefSeq" id="WP_087017768.1">
    <property type="nucleotide sequence ID" value="NZ_NHOC01000002.1"/>
</dbReference>
<accession>A0A252F3M1</accession>
<dbReference type="Proteomes" id="UP000194903">
    <property type="component" value="Unassembled WGS sequence"/>
</dbReference>
<organism evidence="2 4">
    <name type="scientific">Butyricicoccus porcorum</name>
    <dbReference type="NCBI Taxonomy" id="1945634"/>
    <lineage>
        <taxon>Bacteria</taxon>
        <taxon>Bacillati</taxon>
        <taxon>Bacillota</taxon>
        <taxon>Clostridia</taxon>
        <taxon>Eubacteriales</taxon>
        <taxon>Butyricicoccaceae</taxon>
        <taxon>Butyricicoccus</taxon>
    </lineage>
</organism>
<dbReference type="PROSITE" id="PS51257">
    <property type="entry name" value="PROKAR_LIPOPROTEIN"/>
    <property type="match status" value="1"/>
</dbReference>
<evidence type="ECO:0000313" key="4">
    <source>
        <dbReference type="Proteomes" id="UP000194903"/>
    </source>
</evidence>
<evidence type="ECO:0000256" key="1">
    <source>
        <dbReference type="SAM" id="SignalP"/>
    </source>
</evidence>
<comment type="caution">
    <text evidence="2">The sequence shown here is derived from an EMBL/GenBank/DDBJ whole genome shotgun (WGS) entry which is preliminary data.</text>
</comment>
<evidence type="ECO:0000313" key="2">
    <source>
        <dbReference type="EMBL" id="OUM20291.1"/>
    </source>
</evidence>
<proteinExistence type="predicted"/>
<keyword evidence="1" id="KW-0732">Signal</keyword>
<dbReference type="EMBL" id="NHOC01000006">
    <property type="protein sequence ID" value="OUM20291.1"/>
    <property type="molecule type" value="Genomic_DNA"/>
</dbReference>
<feature type="signal peptide" evidence="1">
    <location>
        <begin position="1"/>
        <end position="17"/>
    </location>
</feature>